<dbReference type="GO" id="GO:0005634">
    <property type="term" value="C:nucleus"/>
    <property type="evidence" value="ECO:0007669"/>
    <property type="project" value="UniProtKB-SubCell"/>
</dbReference>
<evidence type="ECO:0000256" key="7">
    <source>
        <dbReference type="RuleBase" id="RU000682"/>
    </source>
</evidence>
<evidence type="ECO:0000256" key="2">
    <source>
        <dbReference type="ARBA" id="ARBA00010341"/>
    </source>
</evidence>
<feature type="region of interest" description="Disordered" evidence="8">
    <location>
        <begin position="95"/>
        <end position="121"/>
    </location>
</feature>
<dbReference type="PANTHER" id="PTHR24332:SF9">
    <property type="entry name" value="HOMEOTIC PROTEIN CAUDAL"/>
    <property type="match status" value="1"/>
</dbReference>
<dbReference type="InterPro" id="IPR000047">
    <property type="entry name" value="HTH_motif"/>
</dbReference>
<evidence type="ECO:0000259" key="9">
    <source>
        <dbReference type="PROSITE" id="PS50071"/>
    </source>
</evidence>
<dbReference type="GO" id="GO:0009948">
    <property type="term" value="P:anterior/posterior axis specification"/>
    <property type="evidence" value="ECO:0007669"/>
    <property type="project" value="TreeGrafter"/>
</dbReference>
<evidence type="ECO:0000256" key="1">
    <source>
        <dbReference type="ARBA" id="ARBA00004123"/>
    </source>
</evidence>
<reference evidence="10" key="1">
    <citation type="journal article" date="2003" name="Development">
        <title>Posterior patterning genes and the identification of a unique body region in the brine shrimp Artemia franciscana.</title>
        <authorList>
            <person name="Copf T."/>
            <person name="Rabet N."/>
            <person name="Celniker S.E."/>
            <person name="Averof M."/>
        </authorList>
    </citation>
    <scope>NUCLEOTIDE SEQUENCE</scope>
</reference>
<dbReference type="InterPro" id="IPR020479">
    <property type="entry name" value="HD_metazoa"/>
</dbReference>
<dbReference type="Gene3D" id="1.10.10.60">
    <property type="entry name" value="Homeodomain-like"/>
    <property type="match status" value="1"/>
</dbReference>
<gene>
    <name evidence="10" type="primary">cad</name>
</gene>
<dbReference type="InterPro" id="IPR017970">
    <property type="entry name" value="Homeobox_CS"/>
</dbReference>
<dbReference type="PROSITE" id="PS00027">
    <property type="entry name" value="HOMEOBOX_1"/>
    <property type="match status" value="1"/>
</dbReference>
<dbReference type="SUPFAM" id="SSF46689">
    <property type="entry name" value="Homeodomain-like"/>
    <property type="match status" value="1"/>
</dbReference>
<keyword evidence="4 6" id="KW-0371">Homeobox</keyword>
<comment type="subcellular location">
    <subcellularLocation>
        <location evidence="1 6 7">Nucleus</location>
    </subcellularLocation>
</comment>
<keyword evidence="3 6" id="KW-0238">DNA-binding</keyword>
<dbReference type="FunFam" id="1.10.10.60:FF:000089">
    <property type="entry name" value="Caudal type homeobox 4"/>
    <property type="match status" value="1"/>
</dbReference>
<protein>
    <submittedName>
        <fullName evidence="10">Homeodomain transcription factor</fullName>
    </submittedName>
</protein>
<dbReference type="PANTHER" id="PTHR24332">
    <property type="entry name" value="HOMEOBOX PROTEIN CDX"/>
    <property type="match status" value="1"/>
</dbReference>
<proteinExistence type="evidence at transcript level"/>
<accession>Q70LF3</accession>
<dbReference type="InterPro" id="IPR001356">
    <property type="entry name" value="HD"/>
</dbReference>
<feature type="DNA-binding region" description="Homeobox" evidence="6">
    <location>
        <begin position="208"/>
        <end position="267"/>
    </location>
</feature>
<dbReference type="SMART" id="SM00389">
    <property type="entry name" value="HOX"/>
    <property type="match status" value="1"/>
</dbReference>
<dbReference type="InterPro" id="IPR047152">
    <property type="entry name" value="Caudal_homeobox"/>
</dbReference>
<dbReference type="Pfam" id="PF00046">
    <property type="entry name" value="Homeodomain"/>
    <property type="match status" value="1"/>
</dbReference>
<dbReference type="PRINTS" id="PR00024">
    <property type="entry name" value="HOMEOBOX"/>
</dbReference>
<feature type="domain" description="Homeobox" evidence="9">
    <location>
        <begin position="206"/>
        <end position="266"/>
    </location>
</feature>
<dbReference type="EMBL" id="AJ567452">
    <property type="protein sequence ID" value="CAD98862.1"/>
    <property type="molecule type" value="mRNA"/>
</dbReference>
<sequence length="315" mass="36428">MSMYDGMGMFPAHTSSSLSHQHTAAMLAARQGASNMTHPYLYPRDYGYPQHFVNVNPGMEHIIPEYQQGFVFPPNPEWHQNHFQPCYRQQTYEQEWNGDGHSQRAPTPDSSPGGLQIAHSSPQEHYQYAQKFLQQIPHNDSVTVTVVNNQPGLNHGTPDSGVTASDGISFIASPSMMQRPLSIRSPYEWMKKQSFHCNMPPGSKTRTKDKYRVVYTDHQRLELEKEFHYNKYITIRRKSELATVLGLSERQVKIWFQNRRAKDRKQMKKREEVTVKEKIDPMSYHPIQSMPVMPMGLGMVEKQELPEPVLQQQDQ</sequence>
<keyword evidence="5 6" id="KW-0539">Nucleus</keyword>
<evidence type="ECO:0000256" key="5">
    <source>
        <dbReference type="ARBA" id="ARBA00023242"/>
    </source>
</evidence>
<evidence type="ECO:0000313" key="10">
    <source>
        <dbReference type="EMBL" id="CAD98862.1"/>
    </source>
</evidence>
<evidence type="ECO:0000256" key="4">
    <source>
        <dbReference type="ARBA" id="ARBA00023155"/>
    </source>
</evidence>
<dbReference type="CDD" id="cd00086">
    <property type="entry name" value="homeodomain"/>
    <property type="match status" value="1"/>
</dbReference>
<dbReference type="GO" id="GO:0009887">
    <property type="term" value="P:animal organ morphogenesis"/>
    <property type="evidence" value="ECO:0007669"/>
    <property type="project" value="TreeGrafter"/>
</dbReference>
<name>Q70LF3_ARTSF</name>
<evidence type="ECO:0000256" key="3">
    <source>
        <dbReference type="ARBA" id="ARBA00023125"/>
    </source>
</evidence>
<dbReference type="PROSITE" id="PS50071">
    <property type="entry name" value="HOMEOBOX_2"/>
    <property type="match status" value="1"/>
</dbReference>
<dbReference type="InterPro" id="IPR009057">
    <property type="entry name" value="Homeodomain-like_sf"/>
</dbReference>
<dbReference type="GO" id="GO:0030154">
    <property type="term" value="P:cell differentiation"/>
    <property type="evidence" value="ECO:0007669"/>
    <property type="project" value="TreeGrafter"/>
</dbReference>
<dbReference type="PRINTS" id="PR00031">
    <property type="entry name" value="HTHREPRESSR"/>
</dbReference>
<dbReference type="AlphaFoldDB" id="Q70LF3"/>
<comment type="similarity">
    <text evidence="2">Belongs to the Caudal homeobox family.</text>
</comment>
<dbReference type="GO" id="GO:0000981">
    <property type="term" value="F:DNA-binding transcription factor activity, RNA polymerase II-specific"/>
    <property type="evidence" value="ECO:0007669"/>
    <property type="project" value="InterPro"/>
</dbReference>
<dbReference type="GO" id="GO:0000977">
    <property type="term" value="F:RNA polymerase II transcription regulatory region sequence-specific DNA binding"/>
    <property type="evidence" value="ECO:0007669"/>
    <property type="project" value="TreeGrafter"/>
</dbReference>
<evidence type="ECO:0000256" key="8">
    <source>
        <dbReference type="SAM" id="MobiDB-lite"/>
    </source>
</evidence>
<organism evidence="10">
    <name type="scientific">Artemia franciscana</name>
    <name type="common">Brine shrimp</name>
    <name type="synonym">Artemia sanfranciscana</name>
    <dbReference type="NCBI Taxonomy" id="6661"/>
    <lineage>
        <taxon>Eukaryota</taxon>
        <taxon>Metazoa</taxon>
        <taxon>Ecdysozoa</taxon>
        <taxon>Arthropoda</taxon>
        <taxon>Crustacea</taxon>
        <taxon>Branchiopoda</taxon>
        <taxon>Anostraca</taxon>
        <taxon>Artemiidae</taxon>
        <taxon>Artemia</taxon>
    </lineage>
</organism>
<evidence type="ECO:0000256" key="6">
    <source>
        <dbReference type="PROSITE-ProRule" id="PRU00108"/>
    </source>
</evidence>